<dbReference type="Pfam" id="PF04654">
    <property type="entry name" value="DUF599"/>
    <property type="match status" value="1"/>
</dbReference>
<dbReference type="AlphaFoldDB" id="A0A1I1PR96"/>
<keyword evidence="1" id="KW-0472">Membrane</keyword>
<feature type="transmembrane region" description="Helical" evidence="1">
    <location>
        <begin position="116"/>
        <end position="138"/>
    </location>
</feature>
<proteinExistence type="predicted"/>
<dbReference type="STRING" id="441112.SAMN04488094_11610"/>
<evidence type="ECO:0000313" key="2">
    <source>
        <dbReference type="EMBL" id="SFD12391.1"/>
    </source>
</evidence>
<dbReference type="EMBL" id="FOLG01000016">
    <property type="protein sequence ID" value="SFD12391.1"/>
    <property type="molecule type" value="Genomic_DNA"/>
</dbReference>
<reference evidence="2 3" key="1">
    <citation type="submission" date="2016-10" db="EMBL/GenBank/DDBJ databases">
        <authorList>
            <person name="de Groot N.N."/>
        </authorList>
    </citation>
    <scope>NUCLEOTIDE SEQUENCE [LARGE SCALE GENOMIC DNA]</scope>
    <source>
        <strain evidence="2 3">DSM 19548</strain>
    </source>
</reference>
<gene>
    <name evidence="2" type="ORF">SAMN04488094_11610</name>
</gene>
<dbReference type="OrthoDB" id="9806874at2"/>
<protein>
    <submittedName>
        <fullName evidence="2">Uncharacterized membrane protein</fullName>
    </submittedName>
</protein>
<name>A0A1I1PR96_9RHOB</name>
<organism evidence="2 3">
    <name type="scientific">Tropicimonas isoalkanivorans</name>
    <dbReference type="NCBI Taxonomy" id="441112"/>
    <lineage>
        <taxon>Bacteria</taxon>
        <taxon>Pseudomonadati</taxon>
        <taxon>Pseudomonadota</taxon>
        <taxon>Alphaproteobacteria</taxon>
        <taxon>Rhodobacterales</taxon>
        <taxon>Roseobacteraceae</taxon>
        <taxon>Tropicimonas</taxon>
    </lineage>
</organism>
<keyword evidence="1" id="KW-1133">Transmembrane helix</keyword>
<dbReference type="InterPro" id="IPR006747">
    <property type="entry name" value="DUF599"/>
</dbReference>
<dbReference type="Proteomes" id="UP000198728">
    <property type="component" value="Unassembled WGS sequence"/>
</dbReference>
<evidence type="ECO:0000313" key="3">
    <source>
        <dbReference type="Proteomes" id="UP000198728"/>
    </source>
</evidence>
<sequence>MTLSEMLVHFTWPDVAALTFLFAAWLGSGWLIENPVGRRKSTSILMRQYREDWMREFVTRQPRIFDSAILDTLRQGTLFFASSTMIAIGGGLALVGNPEPLRDVASDLVQDQAPEVIWEIKIFLVLLLLTSAFLNFVWSHRVFGYCAVIMASVPNDPDEPNTYARAAKAAEVNMLAARSFNRGMRTIYFSLGAVGWLAGATVLAIGTLVVLLVVWRREFASHSRDVLRRDDL</sequence>
<accession>A0A1I1PR96</accession>
<feature type="transmembrane region" description="Helical" evidence="1">
    <location>
        <begin position="77"/>
        <end position="96"/>
    </location>
</feature>
<feature type="transmembrane region" description="Helical" evidence="1">
    <location>
        <begin position="12"/>
        <end position="32"/>
    </location>
</feature>
<feature type="transmembrane region" description="Helical" evidence="1">
    <location>
        <begin position="187"/>
        <end position="215"/>
    </location>
</feature>
<dbReference type="RefSeq" id="WP_093362491.1">
    <property type="nucleotide sequence ID" value="NZ_FOLG01000016.1"/>
</dbReference>
<evidence type="ECO:0000256" key="1">
    <source>
        <dbReference type="SAM" id="Phobius"/>
    </source>
</evidence>
<keyword evidence="3" id="KW-1185">Reference proteome</keyword>
<keyword evidence="1" id="KW-0812">Transmembrane</keyword>